<dbReference type="KEGG" id="fcy:FRACYDRAFT_187731"/>
<dbReference type="PANTHER" id="PTHR10015:SF206">
    <property type="entry name" value="HSF-TYPE DNA-BINDING DOMAIN-CONTAINING PROTEIN"/>
    <property type="match status" value="1"/>
</dbReference>
<dbReference type="GO" id="GO:0043565">
    <property type="term" value="F:sequence-specific DNA binding"/>
    <property type="evidence" value="ECO:0007669"/>
    <property type="project" value="InterPro"/>
</dbReference>
<evidence type="ECO:0000256" key="3">
    <source>
        <dbReference type="ARBA" id="ARBA00023242"/>
    </source>
</evidence>
<evidence type="ECO:0000256" key="1">
    <source>
        <dbReference type="ARBA" id="ARBA00004123"/>
    </source>
</evidence>
<gene>
    <name evidence="6" type="ORF">FRACYDRAFT_187731</name>
</gene>
<evidence type="ECO:0000256" key="2">
    <source>
        <dbReference type="ARBA" id="ARBA00023125"/>
    </source>
</evidence>
<evidence type="ECO:0000313" key="7">
    <source>
        <dbReference type="Proteomes" id="UP000095751"/>
    </source>
</evidence>
<dbReference type="AlphaFoldDB" id="A0A1E7FCJ3"/>
<protein>
    <recommendedName>
        <fullName evidence="5">HSF-type DNA-binding domain-containing protein</fullName>
    </recommendedName>
</protein>
<evidence type="ECO:0000256" key="4">
    <source>
        <dbReference type="RuleBase" id="RU004020"/>
    </source>
</evidence>
<reference evidence="6 7" key="1">
    <citation type="submission" date="2016-09" db="EMBL/GenBank/DDBJ databases">
        <title>Extensive genetic diversity and differential bi-allelic expression allows diatom success in the polar Southern Ocean.</title>
        <authorList>
            <consortium name="DOE Joint Genome Institute"/>
            <person name="Mock T."/>
            <person name="Otillar R.P."/>
            <person name="Strauss J."/>
            <person name="Dupont C."/>
            <person name="Frickenhaus S."/>
            <person name="Maumus F."/>
            <person name="Mcmullan M."/>
            <person name="Sanges R."/>
            <person name="Schmutz J."/>
            <person name="Toseland A."/>
            <person name="Valas R."/>
            <person name="Veluchamy A."/>
            <person name="Ward B.J."/>
            <person name="Allen A."/>
            <person name="Barry K."/>
            <person name="Falciatore A."/>
            <person name="Ferrante M."/>
            <person name="Fortunato A.E."/>
            <person name="Gloeckner G."/>
            <person name="Gruber A."/>
            <person name="Hipkin R."/>
            <person name="Janech M."/>
            <person name="Kroth P."/>
            <person name="Leese F."/>
            <person name="Lindquist E."/>
            <person name="Lyon B.R."/>
            <person name="Martin J."/>
            <person name="Mayer C."/>
            <person name="Parker M."/>
            <person name="Quesneville H."/>
            <person name="Raymond J."/>
            <person name="Uhlig C."/>
            <person name="Valentin K.U."/>
            <person name="Worden A.Z."/>
            <person name="Armbrust E.V."/>
            <person name="Bowler C."/>
            <person name="Green B."/>
            <person name="Moulton V."/>
            <person name="Van Oosterhout C."/>
            <person name="Grigoriev I."/>
        </authorList>
    </citation>
    <scope>NUCLEOTIDE SEQUENCE [LARGE SCALE GENOMIC DNA]</scope>
    <source>
        <strain evidence="6 7">CCMP1102</strain>
    </source>
</reference>
<evidence type="ECO:0000313" key="6">
    <source>
        <dbReference type="EMBL" id="OEU15902.1"/>
    </source>
</evidence>
<keyword evidence="7" id="KW-1185">Reference proteome</keyword>
<dbReference type="Proteomes" id="UP000095751">
    <property type="component" value="Unassembled WGS sequence"/>
</dbReference>
<dbReference type="PANTHER" id="PTHR10015">
    <property type="entry name" value="HEAT SHOCK TRANSCRIPTION FACTOR"/>
    <property type="match status" value="1"/>
</dbReference>
<sequence length="106" mass="12220">MSVPRGKVGNSQHFPTNLHVLLDEAEKGNHSHIVSWCSQGHAFKIHDNDALLPLLAKYFRQTKFKSFLRQLQSYGFHRNARGYDKGVVSHPLFVRGRRSLSFQMSR</sequence>
<proteinExistence type="inferred from homology"/>
<name>A0A1E7FCJ3_9STRA</name>
<dbReference type="Gene3D" id="1.10.10.10">
    <property type="entry name" value="Winged helix-like DNA-binding domain superfamily/Winged helix DNA-binding domain"/>
    <property type="match status" value="1"/>
</dbReference>
<dbReference type="InterPro" id="IPR036390">
    <property type="entry name" value="WH_DNA-bd_sf"/>
</dbReference>
<dbReference type="SMART" id="SM00415">
    <property type="entry name" value="HSF"/>
    <property type="match status" value="1"/>
</dbReference>
<feature type="non-terminal residue" evidence="6">
    <location>
        <position position="106"/>
    </location>
</feature>
<dbReference type="OrthoDB" id="60033at2759"/>
<dbReference type="GO" id="GO:0005634">
    <property type="term" value="C:nucleus"/>
    <property type="evidence" value="ECO:0007669"/>
    <property type="project" value="UniProtKB-SubCell"/>
</dbReference>
<dbReference type="InterPro" id="IPR036388">
    <property type="entry name" value="WH-like_DNA-bd_sf"/>
</dbReference>
<feature type="domain" description="HSF-type DNA-binding" evidence="5">
    <location>
        <begin position="10"/>
        <end position="106"/>
    </location>
</feature>
<keyword evidence="2" id="KW-0238">DNA-binding</keyword>
<dbReference type="InParanoid" id="A0A1E7FCJ3"/>
<dbReference type="Pfam" id="PF00447">
    <property type="entry name" value="HSF_DNA-bind"/>
    <property type="match status" value="1"/>
</dbReference>
<dbReference type="GO" id="GO:0003700">
    <property type="term" value="F:DNA-binding transcription factor activity"/>
    <property type="evidence" value="ECO:0007669"/>
    <property type="project" value="InterPro"/>
</dbReference>
<keyword evidence="3" id="KW-0539">Nucleus</keyword>
<comment type="similarity">
    <text evidence="4">Belongs to the HSF family.</text>
</comment>
<evidence type="ECO:0000259" key="5">
    <source>
        <dbReference type="SMART" id="SM00415"/>
    </source>
</evidence>
<accession>A0A1E7FCJ3</accession>
<organism evidence="6 7">
    <name type="scientific">Fragilariopsis cylindrus CCMP1102</name>
    <dbReference type="NCBI Taxonomy" id="635003"/>
    <lineage>
        <taxon>Eukaryota</taxon>
        <taxon>Sar</taxon>
        <taxon>Stramenopiles</taxon>
        <taxon>Ochrophyta</taxon>
        <taxon>Bacillariophyta</taxon>
        <taxon>Bacillariophyceae</taxon>
        <taxon>Bacillariophycidae</taxon>
        <taxon>Bacillariales</taxon>
        <taxon>Bacillariaceae</taxon>
        <taxon>Fragilariopsis</taxon>
    </lineage>
</organism>
<dbReference type="SUPFAM" id="SSF46785">
    <property type="entry name" value="Winged helix' DNA-binding domain"/>
    <property type="match status" value="1"/>
</dbReference>
<dbReference type="EMBL" id="KV784359">
    <property type="protein sequence ID" value="OEU15902.1"/>
    <property type="molecule type" value="Genomic_DNA"/>
</dbReference>
<comment type="subcellular location">
    <subcellularLocation>
        <location evidence="1">Nucleus</location>
    </subcellularLocation>
</comment>
<dbReference type="InterPro" id="IPR000232">
    <property type="entry name" value="HSF_DNA-bd"/>
</dbReference>